<dbReference type="SUPFAM" id="SSF52540">
    <property type="entry name" value="P-loop containing nucleoside triphosphate hydrolases"/>
    <property type="match status" value="1"/>
</dbReference>
<sequence>MKRRNSIVLIGMPGAGKSTLGVLLAKEMALDFVDTDVLIQARKGKTLQQIIAERGYLNLRSIEGEIIASAHLPRHVIATGGSVVYSETGMANLRSFGTVVFLECSAEELRRRIHNYESRGIAKAPGQTFEALFTERQALYRQYADMTVRCDGLTLQEVLEQLVEALERKRS</sequence>
<organism evidence="8 9">
    <name type="scientific">Microbulbifer spongiae</name>
    <dbReference type="NCBI Taxonomy" id="2944933"/>
    <lineage>
        <taxon>Bacteria</taxon>
        <taxon>Pseudomonadati</taxon>
        <taxon>Pseudomonadota</taxon>
        <taxon>Gammaproteobacteria</taxon>
        <taxon>Cellvibrionales</taxon>
        <taxon>Microbulbiferaceae</taxon>
        <taxon>Microbulbifer</taxon>
    </lineage>
</organism>
<dbReference type="EC" id="2.7.1.71" evidence="7"/>
<comment type="pathway">
    <text evidence="7">Metabolic intermediate biosynthesis; chorismate biosynthesis; chorismate from D-erythrose 4-phosphate and phosphoenolpyruvate: step 5/7.</text>
</comment>
<reference evidence="8 9" key="1">
    <citation type="submission" date="2022-05" db="EMBL/GenBank/DDBJ databases">
        <title>Microbulbifer sp. nov., isolated from sponge.</title>
        <authorList>
            <person name="Gao L."/>
        </authorList>
    </citation>
    <scope>NUCLEOTIDE SEQUENCE [LARGE SCALE GENOMIC DNA]</scope>
    <source>
        <strain evidence="8 9">MI-G</strain>
    </source>
</reference>
<accession>A0ABY9EEP2</accession>
<comment type="caution">
    <text evidence="7">Lacks conserved residue(s) required for the propagation of feature annotation.</text>
</comment>
<dbReference type="GO" id="GO:0016301">
    <property type="term" value="F:kinase activity"/>
    <property type="evidence" value="ECO:0007669"/>
    <property type="project" value="UniProtKB-KW"/>
</dbReference>
<dbReference type="Gene3D" id="3.40.50.300">
    <property type="entry name" value="P-loop containing nucleotide triphosphate hydrolases"/>
    <property type="match status" value="1"/>
</dbReference>
<dbReference type="EMBL" id="CP098023">
    <property type="protein sequence ID" value="WKD51493.1"/>
    <property type="molecule type" value="Genomic_DNA"/>
</dbReference>
<comment type="similarity">
    <text evidence="7">Belongs to the shikimate kinase family.</text>
</comment>
<feature type="binding site" evidence="7">
    <location>
        <begin position="14"/>
        <end position="19"/>
    </location>
    <ligand>
        <name>ATP</name>
        <dbReference type="ChEBI" id="CHEBI:30616"/>
    </ligand>
</feature>
<dbReference type="InterPro" id="IPR000623">
    <property type="entry name" value="Shikimate_kinase/TSH1"/>
</dbReference>
<keyword evidence="7" id="KW-0479">Metal-binding</keyword>
<evidence type="ECO:0000256" key="5">
    <source>
        <dbReference type="ARBA" id="ARBA00022840"/>
    </source>
</evidence>
<keyword evidence="3 7" id="KW-0547">Nucleotide-binding</keyword>
<protein>
    <recommendedName>
        <fullName evidence="7">Shikimate kinase</fullName>
        <shortName evidence="7">SK</shortName>
        <ecNumber evidence="7">2.7.1.71</ecNumber>
    </recommendedName>
</protein>
<comment type="function">
    <text evidence="7">Catalyzes the specific phosphorylation of the 3-hydroxyl group of shikimic acid using ATP as a cosubstrate.</text>
</comment>
<evidence type="ECO:0000256" key="3">
    <source>
        <dbReference type="ARBA" id="ARBA00022741"/>
    </source>
</evidence>
<feature type="binding site" evidence="7">
    <location>
        <position position="18"/>
    </location>
    <ligand>
        <name>Mg(2+)</name>
        <dbReference type="ChEBI" id="CHEBI:18420"/>
    </ligand>
</feature>
<dbReference type="RefSeq" id="WP_301418816.1">
    <property type="nucleotide sequence ID" value="NZ_CP098023.1"/>
</dbReference>
<evidence type="ECO:0000256" key="6">
    <source>
        <dbReference type="ARBA" id="ARBA00023141"/>
    </source>
</evidence>
<keyword evidence="2 7" id="KW-0808">Transferase</keyword>
<dbReference type="PRINTS" id="PR01100">
    <property type="entry name" value="SHIKIMTKNASE"/>
</dbReference>
<evidence type="ECO:0000256" key="2">
    <source>
        <dbReference type="ARBA" id="ARBA00022679"/>
    </source>
</evidence>
<keyword evidence="5 7" id="KW-0067">ATP-binding</keyword>
<name>A0ABY9EEP2_9GAMM</name>
<dbReference type="CDD" id="cd00464">
    <property type="entry name" value="SK"/>
    <property type="match status" value="1"/>
</dbReference>
<evidence type="ECO:0000256" key="7">
    <source>
        <dbReference type="HAMAP-Rule" id="MF_00109"/>
    </source>
</evidence>
<keyword evidence="6 7" id="KW-0057">Aromatic amino acid biosynthesis</keyword>
<dbReference type="Proteomes" id="UP001321520">
    <property type="component" value="Chromosome"/>
</dbReference>
<evidence type="ECO:0000256" key="4">
    <source>
        <dbReference type="ARBA" id="ARBA00022777"/>
    </source>
</evidence>
<keyword evidence="7" id="KW-0963">Cytoplasm</keyword>
<comment type="subunit">
    <text evidence="7">Monomer.</text>
</comment>
<keyword evidence="1 7" id="KW-0028">Amino-acid biosynthesis</keyword>
<keyword evidence="9" id="KW-1185">Reference proteome</keyword>
<dbReference type="InterPro" id="IPR031322">
    <property type="entry name" value="Shikimate/glucono_kinase"/>
</dbReference>
<dbReference type="InterPro" id="IPR027417">
    <property type="entry name" value="P-loop_NTPase"/>
</dbReference>
<feature type="binding site" evidence="7">
    <location>
        <position position="136"/>
    </location>
    <ligand>
        <name>substrate</name>
    </ligand>
</feature>
<feature type="binding site" evidence="7">
    <location>
        <position position="60"/>
    </location>
    <ligand>
        <name>substrate</name>
    </ligand>
</feature>
<proteinExistence type="inferred from homology"/>
<dbReference type="HAMAP" id="MF_00109">
    <property type="entry name" value="Shikimate_kinase"/>
    <property type="match status" value="1"/>
</dbReference>
<keyword evidence="4 7" id="KW-0418">Kinase</keyword>
<evidence type="ECO:0000313" key="8">
    <source>
        <dbReference type="EMBL" id="WKD51493.1"/>
    </source>
</evidence>
<comment type="subcellular location">
    <subcellularLocation>
        <location evidence="7">Cytoplasm</location>
    </subcellularLocation>
</comment>
<keyword evidence="7" id="KW-0460">Magnesium</keyword>
<evidence type="ECO:0000256" key="1">
    <source>
        <dbReference type="ARBA" id="ARBA00022605"/>
    </source>
</evidence>
<comment type="cofactor">
    <cofactor evidence="7">
        <name>Mg(2+)</name>
        <dbReference type="ChEBI" id="CHEBI:18420"/>
    </cofactor>
    <text evidence="7">Binds 1 Mg(2+) ion per subunit.</text>
</comment>
<comment type="catalytic activity">
    <reaction evidence="7">
        <text>shikimate + ATP = 3-phosphoshikimate + ADP + H(+)</text>
        <dbReference type="Rhea" id="RHEA:13121"/>
        <dbReference type="ChEBI" id="CHEBI:15378"/>
        <dbReference type="ChEBI" id="CHEBI:30616"/>
        <dbReference type="ChEBI" id="CHEBI:36208"/>
        <dbReference type="ChEBI" id="CHEBI:145989"/>
        <dbReference type="ChEBI" id="CHEBI:456216"/>
        <dbReference type="EC" id="2.7.1.71"/>
    </reaction>
</comment>
<evidence type="ECO:0000313" key="9">
    <source>
        <dbReference type="Proteomes" id="UP001321520"/>
    </source>
</evidence>
<dbReference type="PANTHER" id="PTHR21087:SF16">
    <property type="entry name" value="SHIKIMATE KINASE 1, CHLOROPLASTIC"/>
    <property type="match status" value="1"/>
</dbReference>
<feature type="binding site" evidence="7">
    <location>
        <position position="119"/>
    </location>
    <ligand>
        <name>ATP</name>
        <dbReference type="ChEBI" id="CHEBI:30616"/>
    </ligand>
</feature>
<gene>
    <name evidence="7" type="primary">aroK</name>
    <name evidence="8" type="ORF">M8T91_08770</name>
</gene>
<feature type="binding site" evidence="7">
    <location>
        <position position="81"/>
    </location>
    <ligand>
        <name>substrate</name>
    </ligand>
</feature>
<dbReference type="PANTHER" id="PTHR21087">
    <property type="entry name" value="SHIKIMATE KINASE"/>
    <property type="match status" value="1"/>
</dbReference>
<feature type="binding site" evidence="7">
    <location>
        <position position="36"/>
    </location>
    <ligand>
        <name>substrate</name>
    </ligand>
</feature>
<dbReference type="Pfam" id="PF01202">
    <property type="entry name" value="SKI"/>
    <property type="match status" value="1"/>
</dbReference>